<organism evidence="2 3">
    <name type="scientific">Dinothrombium tinctorium</name>
    <dbReference type="NCBI Taxonomy" id="1965070"/>
    <lineage>
        <taxon>Eukaryota</taxon>
        <taxon>Metazoa</taxon>
        <taxon>Ecdysozoa</taxon>
        <taxon>Arthropoda</taxon>
        <taxon>Chelicerata</taxon>
        <taxon>Arachnida</taxon>
        <taxon>Acari</taxon>
        <taxon>Acariformes</taxon>
        <taxon>Trombidiformes</taxon>
        <taxon>Prostigmata</taxon>
        <taxon>Anystina</taxon>
        <taxon>Parasitengona</taxon>
        <taxon>Trombidioidea</taxon>
        <taxon>Trombidiidae</taxon>
        <taxon>Dinothrombium</taxon>
    </lineage>
</organism>
<dbReference type="InterPro" id="IPR051364">
    <property type="entry name" value="Cytokinesis/Rho-signaling"/>
</dbReference>
<dbReference type="GO" id="GO:0005826">
    <property type="term" value="C:actomyosin contractile ring"/>
    <property type="evidence" value="ECO:0007669"/>
    <property type="project" value="TreeGrafter"/>
</dbReference>
<accession>A0A443QQK2</accession>
<gene>
    <name evidence="2" type="ORF">B4U79_16328</name>
</gene>
<dbReference type="GO" id="GO:0031106">
    <property type="term" value="P:septin ring organization"/>
    <property type="evidence" value="ECO:0007669"/>
    <property type="project" value="TreeGrafter"/>
</dbReference>
<keyword evidence="3" id="KW-1185">Reference proteome</keyword>
<dbReference type="InterPro" id="IPR011993">
    <property type="entry name" value="PH-like_dom_sf"/>
</dbReference>
<dbReference type="GO" id="GO:0000281">
    <property type="term" value="P:mitotic cytokinesis"/>
    <property type="evidence" value="ECO:0007669"/>
    <property type="project" value="TreeGrafter"/>
</dbReference>
<dbReference type="Pfam" id="PF08174">
    <property type="entry name" value="Anillin"/>
    <property type="match status" value="1"/>
</dbReference>
<protein>
    <submittedName>
        <fullName evidence="2">Actin-binding protein anillin-like protein</fullName>
    </submittedName>
</protein>
<evidence type="ECO:0000313" key="2">
    <source>
        <dbReference type="EMBL" id="RWS05353.1"/>
    </source>
</evidence>
<dbReference type="InterPro" id="IPR001849">
    <property type="entry name" value="PH_domain"/>
</dbReference>
<dbReference type="GO" id="GO:0000915">
    <property type="term" value="P:actomyosin contractile ring assembly"/>
    <property type="evidence" value="ECO:0007669"/>
    <property type="project" value="TreeGrafter"/>
</dbReference>
<sequence length="740" mass="85167">MRRRNVETVESSSDDNNHCKQLDVLKSIPIESNVEDSVDFKVCDEDKHQSQVDEFSVRTPKKEEYAAKRARRFEDIVSRAMDDENVTPKGSPLKKVNEIKPKVNEIKIEKHEKIEPITKIESSKLSTVKESPKPLDNFYTQVKEQEAASNRSKRFVETVNMFQKVQEFAAKGKKEVDPSELPLNERKALFERAMFKGPDAKKPKPGIQNLGQDLKEQKSAIEVSSIVQEKLNPESEHPPKEDVSRITIKNENRLINDTTEFENMEHVSDKSEAYMEESNIVETGDSLNFEIENQKILSALKEIDELSEYESNENLSFSEHSQEVSSSRLYPELPSFEESESMLATAAEHSSPSKASRSIKAQLPFNISPIKKHETKMESKPPLRTLSMYRREQKMLAAQAATSEKKLDIYKKLNEEKLSHRLNQKELSIKRIEFLKKEVEKHQIMISQTSGALNGDFVLSQVGDYGLFCFLLFISYISHLKFRQNESLLPLYLKLQCDFMVNIEVYCLSFPKSLKKDPQKFLTLTPKSKAKAKQVNSPISSPGGPNAVRSSGFKRLGCVDIKINNCYRKKYQLEQFVSDSPLGGAIEITVNLKAEHNETLSEYLNFFEDSGWCSRWCVLKGYLLAFWRFAEDETKKESLRVIDLRKCVNPNVSAVPYEVCSRKNSFVLVTIEETQKDDVASKNKGFRTMSYKKYLLSTYLKEEFELWSCKLENALRLIRLWEADASKPYDTKQFLDLIRK</sequence>
<dbReference type="InterPro" id="IPR012966">
    <property type="entry name" value="AHD"/>
</dbReference>
<reference evidence="2 3" key="1">
    <citation type="journal article" date="2018" name="Gigascience">
        <title>Genomes of trombidid mites reveal novel predicted allergens and laterally-transferred genes associated with secondary metabolism.</title>
        <authorList>
            <person name="Dong X."/>
            <person name="Chaisiri K."/>
            <person name="Xia D."/>
            <person name="Armstrong S.D."/>
            <person name="Fang Y."/>
            <person name="Donnelly M.J."/>
            <person name="Kadowaki T."/>
            <person name="McGarry J.W."/>
            <person name="Darby A.C."/>
            <person name="Makepeace B.L."/>
        </authorList>
    </citation>
    <scope>NUCLEOTIDE SEQUENCE [LARGE SCALE GENOMIC DNA]</scope>
    <source>
        <strain evidence="2">UoL-WK</strain>
    </source>
</reference>
<name>A0A443QQK2_9ACAR</name>
<dbReference type="AlphaFoldDB" id="A0A443QQK2"/>
<feature type="domain" description="PH" evidence="1">
    <location>
        <begin position="597"/>
        <end position="716"/>
    </location>
</feature>
<evidence type="ECO:0000259" key="1">
    <source>
        <dbReference type="PROSITE" id="PS50003"/>
    </source>
</evidence>
<dbReference type="SUPFAM" id="SSF50729">
    <property type="entry name" value="PH domain-like"/>
    <property type="match status" value="1"/>
</dbReference>
<comment type="caution">
    <text evidence="2">The sequence shown here is derived from an EMBL/GenBank/DDBJ whole genome shotgun (WGS) entry which is preliminary data.</text>
</comment>
<dbReference type="PANTHER" id="PTHR21538:SF23">
    <property type="entry name" value="ANILLIN"/>
    <property type="match status" value="1"/>
</dbReference>
<dbReference type="Gene3D" id="2.30.29.30">
    <property type="entry name" value="Pleckstrin-homology domain (PH domain)/Phosphotyrosine-binding domain (PTB)"/>
    <property type="match status" value="1"/>
</dbReference>
<dbReference type="PANTHER" id="PTHR21538">
    <property type="entry name" value="ANILLIN/RHOTEKIN RTKN"/>
    <property type="match status" value="1"/>
</dbReference>
<dbReference type="EMBL" id="NCKU01004855">
    <property type="protein sequence ID" value="RWS05353.1"/>
    <property type="molecule type" value="Genomic_DNA"/>
</dbReference>
<dbReference type="OrthoDB" id="6431443at2759"/>
<dbReference type="Proteomes" id="UP000285301">
    <property type="component" value="Unassembled WGS sequence"/>
</dbReference>
<dbReference type="STRING" id="1965070.A0A443QQK2"/>
<proteinExistence type="predicted"/>
<dbReference type="PROSITE" id="PS50003">
    <property type="entry name" value="PH_DOMAIN"/>
    <property type="match status" value="1"/>
</dbReference>
<evidence type="ECO:0000313" key="3">
    <source>
        <dbReference type="Proteomes" id="UP000285301"/>
    </source>
</evidence>